<sequence>MNRAGTGYRFRPRNSFAGDLHHLHDLILLTCGLAAFHVEALWRPTLQLLRDWPQPAELFAGPTAAPVESLAVTACVKQRKWRESVLLREHFSDQRLPASALTVNLAIDACEKLSYWSQALGLLKNLEDQEQSNAISYGSCLSACDVGSRHRAHEPRLCRELQTAGLAALATEKRGGAEVNRWNPEPR</sequence>
<dbReference type="Gene3D" id="1.25.40.10">
    <property type="entry name" value="Tetratricopeptide repeat domain"/>
    <property type="match status" value="1"/>
</dbReference>
<evidence type="ECO:0000313" key="2">
    <source>
        <dbReference type="Proteomes" id="UP001642484"/>
    </source>
</evidence>
<organism evidence="1 2">
    <name type="scientific">Durusdinium trenchii</name>
    <dbReference type="NCBI Taxonomy" id="1381693"/>
    <lineage>
        <taxon>Eukaryota</taxon>
        <taxon>Sar</taxon>
        <taxon>Alveolata</taxon>
        <taxon>Dinophyceae</taxon>
        <taxon>Suessiales</taxon>
        <taxon>Symbiodiniaceae</taxon>
        <taxon>Durusdinium</taxon>
    </lineage>
</organism>
<dbReference type="Proteomes" id="UP001642484">
    <property type="component" value="Unassembled WGS sequence"/>
</dbReference>
<name>A0ABP0IKJ9_9DINO</name>
<dbReference type="EMBL" id="CAXAMN010002892">
    <property type="protein sequence ID" value="CAK9001929.1"/>
    <property type="molecule type" value="Genomic_DNA"/>
</dbReference>
<evidence type="ECO:0000313" key="1">
    <source>
        <dbReference type="EMBL" id="CAK9001929.1"/>
    </source>
</evidence>
<proteinExistence type="predicted"/>
<accession>A0ABP0IKJ9</accession>
<gene>
    <name evidence="1" type="ORF">CCMP2556_LOCUS6662</name>
</gene>
<comment type="caution">
    <text evidence="1">The sequence shown here is derived from an EMBL/GenBank/DDBJ whole genome shotgun (WGS) entry which is preliminary data.</text>
</comment>
<reference evidence="1 2" key="1">
    <citation type="submission" date="2024-02" db="EMBL/GenBank/DDBJ databases">
        <authorList>
            <person name="Chen Y."/>
            <person name="Shah S."/>
            <person name="Dougan E. K."/>
            <person name="Thang M."/>
            <person name="Chan C."/>
        </authorList>
    </citation>
    <scope>NUCLEOTIDE SEQUENCE [LARGE SCALE GENOMIC DNA]</scope>
</reference>
<keyword evidence="2" id="KW-1185">Reference proteome</keyword>
<dbReference type="InterPro" id="IPR011990">
    <property type="entry name" value="TPR-like_helical_dom_sf"/>
</dbReference>
<protein>
    <submittedName>
        <fullName evidence="1">Uncharacterized protein</fullName>
    </submittedName>
</protein>